<feature type="compositionally biased region" description="Polar residues" evidence="1">
    <location>
        <begin position="562"/>
        <end position="581"/>
    </location>
</feature>
<keyword evidence="3" id="KW-1185">Reference proteome</keyword>
<feature type="region of interest" description="Disordered" evidence="1">
    <location>
        <begin position="561"/>
        <end position="581"/>
    </location>
</feature>
<evidence type="ECO:0000313" key="3">
    <source>
        <dbReference type="Proteomes" id="UP000266673"/>
    </source>
</evidence>
<reference evidence="2 3" key="1">
    <citation type="submission" date="2018-06" db="EMBL/GenBank/DDBJ databases">
        <title>Comparative genomics reveals the genomic features of Rhizophagus irregularis, R. cerebriforme, R. diaphanum and Gigaspora rosea, and their symbiotic lifestyle signature.</title>
        <authorList>
            <person name="Morin E."/>
            <person name="San Clemente H."/>
            <person name="Chen E.C.H."/>
            <person name="De La Providencia I."/>
            <person name="Hainaut M."/>
            <person name="Kuo A."/>
            <person name="Kohler A."/>
            <person name="Murat C."/>
            <person name="Tang N."/>
            <person name="Roy S."/>
            <person name="Loubradou J."/>
            <person name="Henrissat B."/>
            <person name="Grigoriev I.V."/>
            <person name="Corradi N."/>
            <person name="Roux C."/>
            <person name="Martin F.M."/>
        </authorList>
    </citation>
    <scope>NUCLEOTIDE SEQUENCE [LARGE SCALE GENOMIC DNA]</scope>
    <source>
        <strain evidence="2 3">DAOM 194757</strain>
    </source>
</reference>
<feature type="compositionally biased region" description="Pro residues" evidence="1">
    <location>
        <begin position="1"/>
        <end position="19"/>
    </location>
</feature>
<name>A0A397VRR6_9GLOM</name>
<feature type="region of interest" description="Disordered" evidence="1">
    <location>
        <begin position="430"/>
        <end position="460"/>
    </location>
</feature>
<proteinExistence type="predicted"/>
<evidence type="ECO:0000313" key="2">
    <source>
        <dbReference type="EMBL" id="RIB22633.1"/>
    </source>
</evidence>
<dbReference type="AlphaFoldDB" id="A0A397VRR6"/>
<organism evidence="2 3">
    <name type="scientific">Gigaspora rosea</name>
    <dbReference type="NCBI Taxonomy" id="44941"/>
    <lineage>
        <taxon>Eukaryota</taxon>
        <taxon>Fungi</taxon>
        <taxon>Fungi incertae sedis</taxon>
        <taxon>Mucoromycota</taxon>
        <taxon>Glomeromycotina</taxon>
        <taxon>Glomeromycetes</taxon>
        <taxon>Diversisporales</taxon>
        <taxon>Gigasporaceae</taxon>
        <taxon>Gigaspora</taxon>
    </lineage>
</organism>
<comment type="caution">
    <text evidence="2">The sequence shown here is derived from an EMBL/GenBank/DDBJ whole genome shotgun (WGS) entry which is preliminary data.</text>
</comment>
<accession>A0A397VRR6</accession>
<protein>
    <recommendedName>
        <fullName evidence="4">Retrotransposon gag domain-containing protein</fullName>
    </recommendedName>
</protein>
<evidence type="ECO:0000256" key="1">
    <source>
        <dbReference type="SAM" id="MobiDB-lite"/>
    </source>
</evidence>
<dbReference type="Proteomes" id="UP000266673">
    <property type="component" value="Unassembled WGS sequence"/>
</dbReference>
<feature type="compositionally biased region" description="Acidic residues" evidence="1">
    <location>
        <begin position="441"/>
        <end position="460"/>
    </location>
</feature>
<sequence length="581" mass="65904">MAQPPLPPNPPPPQNPPHLNPMHNLANQIAQLVQQMQIGQPPQVNIPIVHQELNLVSYPEYMGGEQDPISWLEDVEKAFEANRITDARKIPVIVPKLKGSASTWWVTMRNQVPPIDRWNDNANLPQKNVDAYHVAVEEMICRVEAGGHQYPDSAKAQMFLNGLRSELFIAVSLFTPNTLQAAYERAKAFENAYKQNPTYAAFLEQTPGYPFQVVQQLNVPIQASGLTSNGTEVALNKLTEAINKMILIQDQQRSQRPYQPGPRNPIVFPVNPPVNTPNDANSQETLLALMNLLQQNNQTKNTEGPHSYLGIREEDTSIFAPAEVEIRKKNPIETRAKKRKVDEENAVLIGGENSGSKDNTEELQPILIQHNLLEGKKIIKRVTPIRKKKLEDDTPQISPLVSPYSIVAEIRDKPANITFGQLFKAAPSMRPTKTSEKKEDEYEEIEEDDEEEEEEVFEVEELEERIYGLSELEDTDESFDEDEGYENLNPNNLGAGEAWWNLNSDGDYVEEVSYDWNQEEEFINDNEGWTDERNMGEEHFEDFLESTSEIPPVDTYDEIRMQPSSQGTYLSSDEPTVVNTE</sequence>
<dbReference type="EMBL" id="QKWP01000300">
    <property type="protein sequence ID" value="RIB22633.1"/>
    <property type="molecule type" value="Genomic_DNA"/>
</dbReference>
<gene>
    <name evidence="2" type="ORF">C2G38_2173503</name>
</gene>
<evidence type="ECO:0008006" key="4">
    <source>
        <dbReference type="Google" id="ProtNLM"/>
    </source>
</evidence>
<dbReference type="STRING" id="44941.A0A397VRR6"/>
<feature type="region of interest" description="Disordered" evidence="1">
    <location>
        <begin position="1"/>
        <end position="21"/>
    </location>
</feature>
<dbReference type="OrthoDB" id="2375723at2759"/>